<name>A0A0P1GPV0_9RHOB</name>
<reference evidence="2 3" key="1">
    <citation type="submission" date="2015-09" db="EMBL/GenBank/DDBJ databases">
        <authorList>
            <consortium name="Swine Surveillance"/>
        </authorList>
    </citation>
    <scope>NUCLEOTIDE SEQUENCE [LARGE SCALE GENOMIC DNA]</scope>
    <source>
        <strain evidence="2 3">CECT 7557</strain>
    </source>
</reference>
<evidence type="ECO:0000313" key="3">
    <source>
        <dbReference type="Proteomes" id="UP000052022"/>
    </source>
</evidence>
<organism evidence="2 3">
    <name type="scientific">Tritonibacter multivorans</name>
    <dbReference type="NCBI Taxonomy" id="928856"/>
    <lineage>
        <taxon>Bacteria</taxon>
        <taxon>Pseudomonadati</taxon>
        <taxon>Pseudomonadota</taxon>
        <taxon>Alphaproteobacteria</taxon>
        <taxon>Rhodobacterales</taxon>
        <taxon>Paracoccaceae</taxon>
        <taxon>Tritonibacter</taxon>
    </lineage>
</organism>
<accession>A0A0P1GPV0</accession>
<sequence>MWAWLRISVLALVLAGPVSAQRAPIVDVIDAQIAAFLRDDFNRAFTFASPNIQGLFGSPERFGLMVREGYPMVWRPAEVTYGPLREVAGNLWQRVEVLDQAGRLHLLDYQMVETPEGWKINAVQLLRPPEANV</sequence>
<evidence type="ECO:0000313" key="2">
    <source>
        <dbReference type="EMBL" id="CUH77286.1"/>
    </source>
</evidence>
<dbReference type="STRING" id="928856.SAMN04488049_11711"/>
<dbReference type="EMBL" id="CYSD01000019">
    <property type="protein sequence ID" value="CUH77286.1"/>
    <property type="molecule type" value="Genomic_DNA"/>
</dbReference>
<dbReference type="AlphaFoldDB" id="A0A0P1GPV0"/>
<feature type="chain" id="PRO_5006063655" description="DUF4864 domain-containing protein" evidence="1">
    <location>
        <begin position="21"/>
        <end position="133"/>
    </location>
</feature>
<keyword evidence="1" id="KW-0732">Signal</keyword>
<evidence type="ECO:0000256" key="1">
    <source>
        <dbReference type="SAM" id="SignalP"/>
    </source>
</evidence>
<gene>
    <name evidence="2" type="ORF">TRM7557_01298</name>
</gene>
<evidence type="ECO:0008006" key="4">
    <source>
        <dbReference type="Google" id="ProtNLM"/>
    </source>
</evidence>
<proteinExistence type="predicted"/>
<dbReference type="OrthoDB" id="9130422at2"/>
<protein>
    <recommendedName>
        <fullName evidence="4">DUF4864 domain-containing protein</fullName>
    </recommendedName>
</protein>
<dbReference type="Proteomes" id="UP000052022">
    <property type="component" value="Unassembled WGS sequence"/>
</dbReference>
<keyword evidence="3" id="KW-1185">Reference proteome</keyword>
<dbReference type="Pfam" id="PF16156">
    <property type="entry name" value="DUF4864"/>
    <property type="match status" value="1"/>
</dbReference>
<dbReference type="RefSeq" id="WP_058289409.1">
    <property type="nucleotide sequence ID" value="NZ_CYSD01000019.1"/>
</dbReference>
<dbReference type="InterPro" id="IPR032347">
    <property type="entry name" value="DUF4864"/>
</dbReference>
<feature type="signal peptide" evidence="1">
    <location>
        <begin position="1"/>
        <end position="20"/>
    </location>
</feature>